<reference evidence="2 3" key="1">
    <citation type="journal article" date="2011" name="Cell">
        <title>The monarch butterfly genome yields insights into long-distance migration.</title>
        <authorList>
            <person name="Zhan S."/>
            <person name="Merlin C."/>
            <person name="Boore J.L."/>
            <person name="Reppert S.M."/>
        </authorList>
    </citation>
    <scope>NUCLEOTIDE SEQUENCE [LARGE SCALE GENOMIC DNA]</scope>
    <source>
        <strain evidence="2">F-2</strain>
    </source>
</reference>
<protein>
    <submittedName>
        <fullName evidence="2">Juvenile hormone binding protein wdS3-0639</fullName>
    </submittedName>
</protein>
<comment type="caution">
    <text evidence="2">The sequence shown here is derived from an EMBL/GenBank/DDBJ whole genome shotgun (WGS) entry which is preliminary data.</text>
</comment>
<dbReference type="KEGG" id="dpl:KGM_209224A"/>
<name>A0A212F3E1_DANPL</name>
<dbReference type="STRING" id="278856.A0A212F3E1"/>
<dbReference type="GO" id="GO:0005615">
    <property type="term" value="C:extracellular space"/>
    <property type="evidence" value="ECO:0007669"/>
    <property type="project" value="TreeGrafter"/>
</dbReference>
<feature type="signal peptide" evidence="1">
    <location>
        <begin position="1"/>
        <end position="19"/>
    </location>
</feature>
<dbReference type="InterPro" id="IPR010562">
    <property type="entry name" value="Haemolymph_juvenile_hormone-bd"/>
</dbReference>
<feature type="non-terminal residue" evidence="2">
    <location>
        <position position="242"/>
    </location>
</feature>
<dbReference type="InParanoid" id="A0A212F3E1"/>
<accession>A0A212F3E1</accession>
<keyword evidence="3" id="KW-1185">Reference proteome</keyword>
<dbReference type="Gene3D" id="3.15.10.30">
    <property type="entry name" value="Haemolymph juvenile hormone binding protein"/>
    <property type="match status" value="1"/>
</dbReference>
<dbReference type="PANTHER" id="PTHR11008:SF41">
    <property type="entry name" value="RE70318P"/>
    <property type="match status" value="1"/>
</dbReference>
<keyword evidence="1" id="KW-0732">Signal</keyword>
<dbReference type="EMBL" id="AGBW02010574">
    <property type="protein sequence ID" value="OWR48255.1"/>
    <property type="molecule type" value="Genomic_DNA"/>
</dbReference>
<dbReference type="Proteomes" id="UP000007151">
    <property type="component" value="Unassembled WGS sequence"/>
</dbReference>
<evidence type="ECO:0000256" key="1">
    <source>
        <dbReference type="SAM" id="SignalP"/>
    </source>
</evidence>
<dbReference type="Pfam" id="PF06585">
    <property type="entry name" value="JHBP"/>
    <property type="match status" value="1"/>
</dbReference>
<proteinExistence type="predicted"/>
<dbReference type="InterPro" id="IPR038606">
    <property type="entry name" value="To_sf"/>
</dbReference>
<dbReference type="PANTHER" id="PTHR11008">
    <property type="entry name" value="PROTEIN TAKEOUT-LIKE PROTEIN"/>
    <property type="match status" value="1"/>
</dbReference>
<feature type="chain" id="PRO_5012804029" evidence="1">
    <location>
        <begin position="20"/>
        <end position="242"/>
    </location>
</feature>
<dbReference type="SMART" id="SM00700">
    <property type="entry name" value="JHBP"/>
    <property type="match status" value="1"/>
</dbReference>
<organism evidence="2 3">
    <name type="scientific">Danaus plexippus plexippus</name>
    <dbReference type="NCBI Taxonomy" id="278856"/>
    <lineage>
        <taxon>Eukaryota</taxon>
        <taxon>Metazoa</taxon>
        <taxon>Ecdysozoa</taxon>
        <taxon>Arthropoda</taxon>
        <taxon>Hexapoda</taxon>
        <taxon>Insecta</taxon>
        <taxon>Pterygota</taxon>
        <taxon>Neoptera</taxon>
        <taxon>Endopterygota</taxon>
        <taxon>Lepidoptera</taxon>
        <taxon>Glossata</taxon>
        <taxon>Ditrysia</taxon>
        <taxon>Papilionoidea</taxon>
        <taxon>Nymphalidae</taxon>
        <taxon>Danainae</taxon>
        <taxon>Danaini</taxon>
        <taxon>Danaina</taxon>
        <taxon>Danaus</taxon>
        <taxon>Danaus</taxon>
    </lineage>
</organism>
<gene>
    <name evidence="2" type="ORF">KGM_209224A</name>
</gene>
<evidence type="ECO:0000313" key="3">
    <source>
        <dbReference type="Proteomes" id="UP000007151"/>
    </source>
</evidence>
<evidence type="ECO:0000313" key="2">
    <source>
        <dbReference type="EMBL" id="OWR48255.1"/>
    </source>
</evidence>
<sequence>MNTSLFAIVLFTLVSYNLGLEPNIQLKCWIGDFACLTTISQANSPVLAAGILRVLKETTRSMFIDNVHVDKAGLHFDMNNIIVQDLKDPVIDNVSVDPISKTLRLVFHSDYSVKGKYSASGFLFNQPLYGDGDINIDLRNVLTEMVMTYDIIKDINGQDIIDLKGYKYWFDLRAVPLYRLSNLYHGNELLRNKNIALTMPFDILVDSKGQSFMNLKNFTFNFETKDAAYFYLTNLYYGDQAK</sequence>
<dbReference type="AlphaFoldDB" id="A0A212F3E1"/>